<sequence length="68" mass="7591">MDSTVIIFQVQQVNVPPPGVTGEEVSMNHSEEMDRAYEEYFESLAESEEVLSFAEFFKALSSSPKSKG</sequence>
<organism evidence="1">
    <name type="scientific">Salmonella enterica</name>
    <name type="common">Salmonella choleraesuis</name>
    <dbReference type="NCBI Taxonomy" id="28901"/>
    <lineage>
        <taxon>Bacteria</taxon>
        <taxon>Pseudomonadati</taxon>
        <taxon>Pseudomonadota</taxon>
        <taxon>Gammaproteobacteria</taxon>
        <taxon>Enterobacterales</taxon>
        <taxon>Enterobacteriaceae</taxon>
        <taxon>Salmonella</taxon>
    </lineage>
</organism>
<reference evidence="1" key="1">
    <citation type="journal article" date="2018" name="Genome Biol.">
        <title>SKESA: strategic k-mer extension for scrupulous assemblies.</title>
        <authorList>
            <person name="Souvorov A."/>
            <person name="Agarwala R."/>
            <person name="Lipman D.J."/>
        </authorList>
    </citation>
    <scope>NUCLEOTIDE SEQUENCE</scope>
    <source>
        <strain evidence="1">MA.CK_00/00002125</strain>
    </source>
</reference>
<dbReference type="AlphaFoldDB" id="A0A756HUP4"/>
<dbReference type="EMBL" id="DAAWYJ010000002">
    <property type="protein sequence ID" value="HAG0013169.1"/>
    <property type="molecule type" value="Genomic_DNA"/>
</dbReference>
<proteinExistence type="predicted"/>
<gene>
    <name evidence="1" type="ORF">G8O67_000370</name>
</gene>
<comment type="caution">
    <text evidence="1">The sequence shown here is derived from an EMBL/GenBank/DDBJ whole genome shotgun (WGS) entry which is preliminary data.</text>
</comment>
<evidence type="ECO:0000313" key="1">
    <source>
        <dbReference type="EMBL" id="HAG0013169.1"/>
    </source>
</evidence>
<name>A0A756HUP4_SALER</name>
<protein>
    <submittedName>
        <fullName evidence="1">Uncharacterized protein</fullName>
    </submittedName>
</protein>
<reference evidence="1" key="2">
    <citation type="submission" date="2020-02" db="EMBL/GenBank/DDBJ databases">
        <authorList>
            <consortium name="NCBI Pathogen Detection Project"/>
        </authorList>
    </citation>
    <scope>NUCLEOTIDE SEQUENCE</scope>
    <source>
        <strain evidence="1">MA.CK_00/00002125</strain>
    </source>
</reference>
<accession>A0A756HUP4</accession>